<keyword evidence="4" id="KW-0862">Zinc</keyword>
<evidence type="ECO:0000313" key="10">
    <source>
        <dbReference type="EMBL" id="AWO14632.1"/>
    </source>
</evidence>
<comment type="subcellular location">
    <subcellularLocation>
        <location evidence="1">Nucleus</location>
    </subcellularLocation>
</comment>
<accession>A0A2U8ZUS8</accession>
<keyword evidence="3" id="KW-0479">Metal-binding</keyword>
<evidence type="ECO:0000256" key="8">
    <source>
        <dbReference type="ARBA" id="ARBA00023242"/>
    </source>
</evidence>
<reference evidence="10" key="1">
    <citation type="journal article" date="2016" name="Yeast">
        <title>Maltase protein of Ogataea (Hansenula) polymorpha is a counterpart to the resurrected ancestor protein ancMALS of yeast maltases and isomaltases.</title>
        <authorList>
            <person name="Viigand K."/>
            <person name="Visnapuu T."/>
            <person name="Mardo K."/>
            <person name="Aasamets A."/>
            <person name="Alamae T."/>
        </authorList>
    </citation>
    <scope>NUCLEOTIDE SEQUENCE</scope>
</reference>
<protein>
    <submittedName>
        <fullName evidence="10">MAL-activator 2</fullName>
    </submittedName>
</protein>
<evidence type="ECO:0000256" key="1">
    <source>
        <dbReference type="ARBA" id="ARBA00004123"/>
    </source>
</evidence>
<dbReference type="SUPFAM" id="SSF57701">
    <property type="entry name" value="Zn2/Cys6 DNA-binding domain"/>
    <property type="match status" value="1"/>
</dbReference>
<evidence type="ECO:0000256" key="5">
    <source>
        <dbReference type="ARBA" id="ARBA00023015"/>
    </source>
</evidence>
<dbReference type="PANTHER" id="PTHR31668">
    <property type="entry name" value="GLUCOSE TRANSPORT TRANSCRIPTION REGULATOR RGT1-RELATED-RELATED"/>
    <property type="match status" value="1"/>
</dbReference>
<sequence length="628" mass="71033">MSQPTTKKRQRPRPCDACAIRRVKCDIDICTGGICSNCLTHQVPCTNLRVRHKSGPKKSTRTVKNTEDPNHEIYTQSTLPAHVCAFSLKQIIPYLEIYHSNYYDIWPVVSIQSTVSILTRSDSFKNVEQVFKLATVLDDFHITIAQDNAQEYALCCALCATIAQYHSFVTCNPARSDLKNAGLYAQEARRIVYEYRLKSTPNIDLLLTFFFLHKYYAIAPGQQHKGLIYLREAVSFADVLKMREPQSLLHLSPFEAHRQKKIYYLLVVTERFVSFKTNLPILLEPSIPLPEADFEKSSNSLYGFTTLCAIFSATDKQFYVELHTKVLETGRTHNMFQIPETNLFQDFTLNGSTELKRLWLLELQQKLQIRIDVDKIATSAQKVNVIVSKAWLQSLGWLIASANFLIVSDESTAVEHECFKIDFPLKVANELLSSLQNLPDHAFRCNGPDISMKLLEIADSLYIVIKSYVDPATTELAYERMVAVFDMVLKYKAGMDLPRALFAKISNLLESWKENGLRETRHELSSDFAYYEPALTRSSSLVRCNKRQDSAIFSNSFSGSRANLQHRQTSGIRLDVSSSLFASLEKVSSGQLYPLTAHKEPTTSKGTASFFLGQLGPNASPFYTPGAP</sequence>
<dbReference type="PROSITE" id="PS00463">
    <property type="entry name" value="ZN2_CY6_FUNGAL_1"/>
    <property type="match status" value="1"/>
</dbReference>
<proteinExistence type="inferred from homology"/>
<dbReference type="EMBL" id="MH252366">
    <property type="protein sequence ID" value="AWO14632.1"/>
    <property type="molecule type" value="Genomic_DNA"/>
</dbReference>
<dbReference type="CDD" id="cd12148">
    <property type="entry name" value="fungal_TF_MHR"/>
    <property type="match status" value="1"/>
</dbReference>
<reference evidence="10" key="2">
    <citation type="submission" date="2018-04" db="EMBL/GenBank/DDBJ databases">
        <authorList>
            <person name="Go L.Y."/>
            <person name="Mitchell J.A."/>
        </authorList>
    </citation>
    <scope>NUCLEOTIDE SEQUENCE</scope>
</reference>
<keyword evidence="5" id="KW-0805">Transcription regulation</keyword>
<dbReference type="CDD" id="cd00067">
    <property type="entry name" value="GAL4"/>
    <property type="match status" value="1"/>
</dbReference>
<evidence type="ECO:0000256" key="3">
    <source>
        <dbReference type="ARBA" id="ARBA00022723"/>
    </source>
</evidence>
<dbReference type="InterPro" id="IPR036864">
    <property type="entry name" value="Zn2-C6_fun-type_DNA-bd_sf"/>
</dbReference>
<dbReference type="InterPro" id="IPR050797">
    <property type="entry name" value="Carb_Metab_Trans_Reg"/>
</dbReference>
<organism evidence="10">
    <name type="scientific">Ogataea polymorpha CBS 4732</name>
    <dbReference type="NCBI Taxonomy" id="559302"/>
    <lineage>
        <taxon>Eukaryota</taxon>
        <taxon>Fungi</taxon>
        <taxon>Dikarya</taxon>
        <taxon>Ascomycota</taxon>
        <taxon>Saccharomycotina</taxon>
        <taxon>Pichiomycetes</taxon>
        <taxon>Pichiales</taxon>
        <taxon>Pichiaceae</taxon>
        <taxon>Ogataea</taxon>
    </lineage>
</organism>
<dbReference type="GO" id="GO:0008270">
    <property type="term" value="F:zinc ion binding"/>
    <property type="evidence" value="ECO:0007669"/>
    <property type="project" value="InterPro"/>
</dbReference>
<evidence type="ECO:0000256" key="6">
    <source>
        <dbReference type="ARBA" id="ARBA00023125"/>
    </source>
</evidence>
<dbReference type="PANTHER" id="PTHR31668:SF18">
    <property type="entry name" value="MALTOSE FERMENTATION REGULATORY PROTEIN MAL13-RELATED"/>
    <property type="match status" value="1"/>
</dbReference>
<dbReference type="GO" id="GO:0000981">
    <property type="term" value="F:DNA-binding transcription factor activity, RNA polymerase II-specific"/>
    <property type="evidence" value="ECO:0007669"/>
    <property type="project" value="InterPro"/>
</dbReference>
<keyword evidence="8" id="KW-0539">Nucleus</keyword>
<evidence type="ECO:0000256" key="2">
    <source>
        <dbReference type="ARBA" id="ARBA00009382"/>
    </source>
</evidence>
<evidence type="ECO:0000256" key="4">
    <source>
        <dbReference type="ARBA" id="ARBA00022833"/>
    </source>
</evidence>
<dbReference type="InterPro" id="IPR001138">
    <property type="entry name" value="Zn2Cys6_DnaBD"/>
</dbReference>
<evidence type="ECO:0000256" key="7">
    <source>
        <dbReference type="ARBA" id="ARBA00023163"/>
    </source>
</evidence>
<name>A0A2U8ZUS8_9ASCO</name>
<feature type="domain" description="Zn(2)-C6 fungal-type" evidence="9">
    <location>
        <begin position="14"/>
        <end position="45"/>
    </location>
</feature>
<keyword evidence="6" id="KW-0238">DNA-binding</keyword>
<gene>
    <name evidence="10" type="primary">MAL-activator 2</name>
</gene>
<evidence type="ECO:0000259" key="9">
    <source>
        <dbReference type="PROSITE" id="PS00463"/>
    </source>
</evidence>
<comment type="similarity">
    <text evidence="2">Belongs to the MAL13 family.</text>
</comment>
<keyword evidence="7" id="KW-0804">Transcription</keyword>
<dbReference type="Pfam" id="PF00172">
    <property type="entry name" value="Zn_clus"/>
    <property type="match status" value="1"/>
</dbReference>
<dbReference type="AlphaFoldDB" id="A0A2U8ZUS8"/>